<feature type="region of interest" description="Disordered" evidence="1">
    <location>
        <begin position="131"/>
        <end position="174"/>
    </location>
</feature>
<accession>A0A9W8DPW4</accession>
<dbReference type="EMBL" id="JANBPT010000758">
    <property type="protein sequence ID" value="KAJ1913330.1"/>
    <property type="molecule type" value="Genomic_DNA"/>
</dbReference>
<evidence type="ECO:0000313" key="2">
    <source>
        <dbReference type="EMBL" id="KAJ1913330.1"/>
    </source>
</evidence>
<sequence>MSTATVENDGVELSFSATWTAEPIPSPSEWAQTLELQQTADDLDTHGIVETVRSQLGRPGLRLRLGNPTSSDLIDAPMARLSLLSKTTRDGLRFAWSVLYVVSNARNLELRQDGEYLGTIHGILLPSGPTEATDTGCAGNSNPGQLDECSDGYDVESHGEFRNDHSPTSPRLAA</sequence>
<keyword evidence="3" id="KW-1185">Reference proteome</keyword>
<reference evidence="2" key="1">
    <citation type="submission" date="2022-07" db="EMBL/GenBank/DDBJ databases">
        <title>Phylogenomic reconstructions and comparative analyses of Kickxellomycotina fungi.</title>
        <authorList>
            <person name="Reynolds N.K."/>
            <person name="Stajich J.E."/>
            <person name="Barry K."/>
            <person name="Grigoriev I.V."/>
            <person name="Crous P."/>
            <person name="Smith M.E."/>
        </authorList>
    </citation>
    <scope>NUCLEOTIDE SEQUENCE</scope>
    <source>
        <strain evidence="2">RSA 861</strain>
    </source>
</reference>
<protein>
    <submittedName>
        <fullName evidence="2">Uncharacterized protein</fullName>
    </submittedName>
</protein>
<proteinExistence type="predicted"/>
<feature type="compositionally biased region" description="Polar residues" evidence="1">
    <location>
        <begin position="131"/>
        <end position="144"/>
    </location>
</feature>
<feature type="compositionally biased region" description="Basic and acidic residues" evidence="1">
    <location>
        <begin position="155"/>
        <end position="165"/>
    </location>
</feature>
<evidence type="ECO:0000256" key="1">
    <source>
        <dbReference type="SAM" id="MobiDB-lite"/>
    </source>
</evidence>
<organism evidence="2 3">
    <name type="scientific">Tieghemiomyces parasiticus</name>
    <dbReference type="NCBI Taxonomy" id="78921"/>
    <lineage>
        <taxon>Eukaryota</taxon>
        <taxon>Fungi</taxon>
        <taxon>Fungi incertae sedis</taxon>
        <taxon>Zoopagomycota</taxon>
        <taxon>Kickxellomycotina</taxon>
        <taxon>Dimargaritomycetes</taxon>
        <taxon>Dimargaritales</taxon>
        <taxon>Dimargaritaceae</taxon>
        <taxon>Tieghemiomyces</taxon>
    </lineage>
</organism>
<dbReference type="AlphaFoldDB" id="A0A9W8DPW4"/>
<dbReference type="Proteomes" id="UP001150569">
    <property type="component" value="Unassembled WGS sequence"/>
</dbReference>
<gene>
    <name evidence="2" type="ORF">IWQ60_009265</name>
</gene>
<evidence type="ECO:0000313" key="3">
    <source>
        <dbReference type="Proteomes" id="UP001150569"/>
    </source>
</evidence>
<comment type="caution">
    <text evidence="2">The sequence shown here is derived from an EMBL/GenBank/DDBJ whole genome shotgun (WGS) entry which is preliminary data.</text>
</comment>
<name>A0A9W8DPW4_9FUNG</name>